<evidence type="ECO:0000256" key="2">
    <source>
        <dbReference type="ARBA" id="ARBA00022737"/>
    </source>
</evidence>
<name>A0A915ELJ3_9BILA</name>
<dbReference type="GO" id="GO:0051015">
    <property type="term" value="F:actin filament binding"/>
    <property type="evidence" value="ECO:0007669"/>
    <property type="project" value="TreeGrafter"/>
</dbReference>
<evidence type="ECO:0000313" key="7">
    <source>
        <dbReference type="WBParaSite" id="jg761"/>
    </source>
</evidence>
<feature type="domain" description="SH3" evidence="5">
    <location>
        <begin position="114"/>
        <end position="151"/>
    </location>
</feature>
<dbReference type="Proteomes" id="UP000887574">
    <property type="component" value="Unplaced"/>
</dbReference>
<accession>A0A915ELJ3</accession>
<dbReference type="InterPro" id="IPR001452">
    <property type="entry name" value="SH3_domain"/>
</dbReference>
<reference evidence="7" key="1">
    <citation type="submission" date="2022-11" db="UniProtKB">
        <authorList>
            <consortium name="WormBaseParasite"/>
        </authorList>
    </citation>
    <scope>IDENTIFICATION</scope>
</reference>
<keyword evidence="6" id="KW-1185">Reference proteome</keyword>
<dbReference type="AlphaFoldDB" id="A0A915ELJ3"/>
<evidence type="ECO:0000256" key="3">
    <source>
        <dbReference type="PROSITE-ProRule" id="PRU00192"/>
    </source>
</evidence>
<keyword evidence="1 3" id="KW-0728">SH3 domain</keyword>
<dbReference type="PANTHER" id="PTHR46218">
    <property type="entry name" value="LASP"/>
    <property type="match status" value="1"/>
</dbReference>
<organism evidence="6 7">
    <name type="scientific">Ditylenchus dipsaci</name>
    <dbReference type="NCBI Taxonomy" id="166011"/>
    <lineage>
        <taxon>Eukaryota</taxon>
        <taxon>Metazoa</taxon>
        <taxon>Ecdysozoa</taxon>
        <taxon>Nematoda</taxon>
        <taxon>Chromadorea</taxon>
        <taxon>Rhabditida</taxon>
        <taxon>Tylenchina</taxon>
        <taxon>Tylenchomorpha</taxon>
        <taxon>Sphaerularioidea</taxon>
        <taxon>Anguinidae</taxon>
        <taxon>Anguininae</taxon>
        <taxon>Ditylenchus</taxon>
    </lineage>
</organism>
<dbReference type="InterPro" id="IPR036028">
    <property type="entry name" value="SH3-like_dom_sf"/>
</dbReference>
<proteinExistence type="predicted"/>
<dbReference type="Pfam" id="PF00018">
    <property type="entry name" value="SH3_1"/>
    <property type="match status" value="1"/>
</dbReference>
<dbReference type="PROSITE" id="PS50002">
    <property type="entry name" value="SH3"/>
    <property type="match status" value="1"/>
</dbReference>
<dbReference type="GO" id="GO:0005925">
    <property type="term" value="C:focal adhesion"/>
    <property type="evidence" value="ECO:0007669"/>
    <property type="project" value="TreeGrafter"/>
</dbReference>
<dbReference type="Gene3D" id="2.30.30.40">
    <property type="entry name" value="SH3 Domains"/>
    <property type="match status" value="1"/>
</dbReference>
<dbReference type="PANTHER" id="PTHR46218:SF4">
    <property type="entry name" value="LIM AND SH3 DOMAIN PROTEIN LASP"/>
    <property type="match status" value="1"/>
</dbReference>
<dbReference type="WBParaSite" id="jg761">
    <property type="protein sequence ID" value="jg761"/>
    <property type="gene ID" value="jg761"/>
</dbReference>
<evidence type="ECO:0000256" key="1">
    <source>
        <dbReference type="ARBA" id="ARBA00022443"/>
    </source>
</evidence>
<evidence type="ECO:0000259" key="5">
    <source>
        <dbReference type="PROSITE" id="PS50002"/>
    </source>
</evidence>
<protein>
    <submittedName>
        <fullName evidence="7">SH3 domain-containing protein</fullName>
    </submittedName>
</protein>
<evidence type="ECO:0000313" key="6">
    <source>
        <dbReference type="Proteomes" id="UP000887574"/>
    </source>
</evidence>
<dbReference type="SUPFAM" id="SSF50044">
    <property type="entry name" value="SH3-domain"/>
    <property type="match status" value="1"/>
</dbReference>
<dbReference type="InterPro" id="IPR051759">
    <property type="entry name" value="LIM-SH3_domain_protein"/>
</dbReference>
<feature type="region of interest" description="Disordered" evidence="4">
    <location>
        <begin position="30"/>
        <end position="55"/>
    </location>
</feature>
<sequence>MLSPTLPQSSQLQPRLIALHQRLANQTGHVVYSSESGGRRVPTEQRQVGSIADYDPLNGDWGTSAASKNAEKIASAAAQREQQQAAAAAVAAEAQQKQTTATQKNSSSRHLRRNLRLVIKALYDYTAADKDEVSFKENDIIVNCAKVDEDG</sequence>
<evidence type="ECO:0000256" key="4">
    <source>
        <dbReference type="SAM" id="MobiDB-lite"/>
    </source>
</evidence>
<keyword evidence="2" id="KW-0677">Repeat</keyword>